<dbReference type="Proteomes" id="UP000516134">
    <property type="component" value="Chromosome"/>
</dbReference>
<evidence type="ECO:0000259" key="1">
    <source>
        <dbReference type="Pfam" id="PF12728"/>
    </source>
</evidence>
<evidence type="ECO:0000313" key="3">
    <source>
        <dbReference type="Proteomes" id="UP000516134"/>
    </source>
</evidence>
<dbReference type="EMBL" id="CP060780">
    <property type="protein sequence ID" value="QNP44045.1"/>
    <property type="molecule type" value="Genomic_DNA"/>
</dbReference>
<evidence type="ECO:0000313" key="2">
    <source>
        <dbReference type="EMBL" id="QNP44045.1"/>
    </source>
</evidence>
<proteinExistence type="predicted"/>
<gene>
    <name evidence="2" type="ORF">H9L15_05595</name>
</gene>
<feature type="domain" description="Helix-turn-helix" evidence="1">
    <location>
        <begin position="13"/>
        <end position="60"/>
    </location>
</feature>
<keyword evidence="3" id="KW-1185">Reference proteome</keyword>
<dbReference type="InterPro" id="IPR009061">
    <property type="entry name" value="DNA-bd_dom_put_sf"/>
</dbReference>
<sequence length="69" mass="7915">MATHSADHEYLLPPEVADLLRCSDRTLARMRAEGSGPRYHKSRGRILYPRALVHEWVSQNIVTPPRTFS</sequence>
<reference evidence="2 3" key="1">
    <citation type="submission" date="2020-08" db="EMBL/GenBank/DDBJ databases">
        <title>Genome sequence of Sphingomonas daechungensis KACC 18115T.</title>
        <authorList>
            <person name="Hyun D.-W."/>
            <person name="Bae J.-W."/>
        </authorList>
    </citation>
    <scope>NUCLEOTIDE SEQUENCE [LARGE SCALE GENOMIC DNA]</scope>
    <source>
        <strain evidence="2 3">KACC 18115</strain>
    </source>
</reference>
<organism evidence="2 3">
    <name type="scientific">Sphingomonas daechungensis</name>
    <dbReference type="NCBI Taxonomy" id="1176646"/>
    <lineage>
        <taxon>Bacteria</taxon>
        <taxon>Pseudomonadati</taxon>
        <taxon>Pseudomonadota</taxon>
        <taxon>Alphaproteobacteria</taxon>
        <taxon>Sphingomonadales</taxon>
        <taxon>Sphingomonadaceae</taxon>
        <taxon>Sphingomonas</taxon>
    </lineage>
</organism>
<dbReference type="SUPFAM" id="SSF46955">
    <property type="entry name" value="Putative DNA-binding domain"/>
    <property type="match status" value="1"/>
</dbReference>
<dbReference type="Pfam" id="PF12728">
    <property type="entry name" value="HTH_17"/>
    <property type="match status" value="1"/>
</dbReference>
<name>A0ABX6T311_9SPHN</name>
<protein>
    <submittedName>
        <fullName evidence="2">Helix-turn-helix domain-containing protein</fullName>
    </submittedName>
</protein>
<dbReference type="InterPro" id="IPR041657">
    <property type="entry name" value="HTH_17"/>
</dbReference>
<accession>A0ABX6T311</accession>
<dbReference type="RefSeq" id="WP_187715467.1">
    <property type="nucleotide sequence ID" value="NZ_BAABJC010000001.1"/>
</dbReference>